<keyword evidence="3 5" id="KW-1133">Transmembrane helix</keyword>
<evidence type="ECO:0000313" key="6">
    <source>
        <dbReference type="EMBL" id="SDM74925.1"/>
    </source>
</evidence>
<dbReference type="AlphaFoldDB" id="A0A1G9VSW0"/>
<comment type="subcellular location">
    <subcellularLocation>
        <location evidence="1">Membrane</location>
        <topology evidence="1">Multi-pass membrane protein</topology>
    </subcellularLocation>
</comment>
<feature type="transmembrane region" description="Helical" evidence="5">
    <location>
        <begin position="41"/>
        <end position="61"/>
    </location>
</feature>
<keyword evidence="4 5" id="KW-0472">Membrane</keyword>
<reference evidence="7" key="1">
    <citation type="submission" date="2016-10" db="EMBL/GenBank/DDBJ databases">
        <authorList>
            <person name="Varghese N."/>
            <person name="Submissions S."/>
        </authorList>
    </citation>
    <scope>NUCLEOTIDE SEQUENCE [LARGE SCALE GENOMIC DNA]</scope>
    <source>
        <strain evidence="7">CGMCC 1.6854</strain>
    </source>
</reference>
<dbReference type="Proteomes" id="UP000199544">
    <property type="component" value="Unassembled WGS sequence"/>
</dbReference>
<evidence type="ECO:0008006" key="8">
    <source>
        <dbReference type="Google" id="ProtNLM"/>
    </source>
</evidence>
<evidence type="ECO:0000256" key="1">
    <source>
        <dbReference type="ARBA" id="ARBA00004141"/>
    </source>
</evidence>
<keyword evidence="2 5" id="KW-0812">Transmembrane</keyword>
<dbReference type="OrthoDB" id="2989462at2"/>
<dbReference type="EMBL" id="FNHW01000001">
    <property type="protein sequence ID" value="SDM74925.1"/>
    <property type="molecule type" value="Genomic_DNA"/>
</dbReference>
<evidence type="ECO:0000256" key="3">
    <source>
        <dbReference type="ARBA" id="ARBA00022989"/>
    </source>
</evidence>
<dbReference type="InterPro" id="IPR019109">
    <property type="entry name" value="MamF_MmsF"/>
</dbReference>
<feature type="transmembrane region" description="Helical" evidence="5">
    <location>
        <begin position="67"/>
        <end position="87"/>
    </location>
</feature>
<gene>
    <name evidence="6" type="ORF">SAMN04488137_1758</name>
</gene>
<accession>A0A1G9VSW0</accession>
<name>A0A1G9VSW0_9BACL</name>
<protein>
    <recommendedName>
        <fullName evidence="8">DUF4870 domain-containing protein</fullName>
    </recommendedName>
</protein>
<feature type="transmembrane region" description="Helical" evidence="5">
    <location>
        <begin position="6"/>
        <end position="29"/>
    </location>
</feature>
<dbReference type="Pfam" id="PF09685">
    <property type="entry name" value="MamF_MmsF"/>
    <property type="match status" value="1"/>
</dbReference>
<organism evidence="6 7">
    <name type="scientific">Fictibacillus solisalsi</name>
    <dbReference type="NCBI Taxonomy" id="459525"/>
    <lineage>
        <taxon>Bacteria</taxon>
        <taxon>Bacillati</taxon>
        <taxon>Bacillota</taxon>
        <taxon>Bacilli</taxon>
        <taxon>Bacillales</taxon>
        <taxon>Fictibacillaceae</taxon>
        <taxon>Fictibacillus</taxon>
    </lineage>
</organism>
<keyword evidence="7" id="KW-1185">Reference proteome</keyword>
<dbReference type="RefSeq" id="WP_090233953.1">
    <property type="nucleotide sequence ID" value="NZ_FNHW01000001.1"/>
</dbReference>
<sequence>MENKGLRILIHASTWFAPIVVPLIIYLLIADREVKSLALQALIFHFVIGILIGISAFLSWVLIGIPFLIIFGLMAIIAPIIGIVRALNDRQFQYPIVGSWVN</sequence>
<proteinExistence type="predicted"/>
<evidence type="ECO:0000256" key="2">
    <source>
        <dbReference type="ARBA" id="ARBA00022692"/>
    </source>
</evidence>
<dbReference type="STRING" id="459525.SAMN04488137_1758"/>
<evidence type="ECO:0000313" key="7">
    <source>
        <dbReference type="Proteomes" id="UP000199544"/>
    </source>
</evidence>
<evidence type="ECO:0000256" key="4">
    <source>
        <dbReference type="ARBA" id="ARBA00023136"/>
    </source>
</evidence>
<evidence type="ECO:0000256" key="5">
    <source>
        <dbReference type="SAM" id="Phobius"/>
    </source>
</evidence>